<gene>
    <name evidence="5" type="ORF">D0Y50_11770</name>
</gene>
<dbReference type="Proteomes" id="UP000262073">
    <property type="component" value="Chromosome"/>
</dbReference>
<name>A0A346NN63_9ALTE</name>
<dbReference type="AlphaFoldDB" id="A0A346NN63"/>
<keyword evidence="5" id="KW-0449">Lipoprotein</keyword>
<dbReference type="PANTHER" id="PTHR30035">
    <property type="entry name" value="LIPOPROTEIN VACJ-RELATED"/>
    <property type="match status" value="1"/>
</dbReference>
<reference evidence="5 6" key="1">
    <citation type="submission" date="2018-08" db="EMBL/GenBank/DDBJ databases">
        <title>Salinimonas sediminis sp. nov., a piezophilic bacterium isolated from a deep-sea sediment sample from the New Britain Trench.</title>
        <authorList>
            <person name="Cao J."/>
        </authorList>
    </citation>
    <scope>NUCLEOTIDE SEQUENCE [LARGE SCALE GENOMIC DNA]</scope>
    <source>
        <strain evidence="5 6">N102</strain>
    </source>
</reference>
<feature type="compositionally biased region" description="Low complexity" evidence="3">
    <location>
        <begin position="42"/>
        <end position="53"/>
    </location>
</feature>
<keyword evidence="6" id="KW-1185">Reference proteome</keyword>
<dbReference type="PROSITE" id="PS51257">
    <property type="entry name" value="PROKAR_LIPOPROTEIN"/>
    <property type="match status" value="1"/>
</dbReference>
<feature type="compositionally biased region" description="Polar residues" evidence="3">
    <location>
        <begin position="26"/>
        <end position="41"/>
    </location>
</feature>
<accession>A0A346NN63</accession>
<dbReference type="Pfam" id="PF04333">
    <property type="entry name" value="MlaA"/>
    <property type="match status" value="1"/>
</dbReference>
<evidence type="ECO:0000256" key="4">
    <source>
        <dbReference type="SAM" id="SignalP"/>
    </source>
</evidence>
<comment type="similarity">
    <text evidence="1">Belongs to the MlaA family.</text>
</comment>
<protein>
    <submittedName>
        <fullName evidence="5">VacJ family lipoprotein</fullName>
    </submittedName>
</protein>
<dbReference type="PRINTS" id="PR01805">
    <property type="entry name" value="VACJLIPOPROT"/>
</dbReference>
<dbReference type="EMBL" id="CP031769">
    <property type="protein sequence ID" value="AXR06970.1"/>
    <property type="molecule type" value="Genomic_DNA"/>
</dbReference>
<dbReference type="KEGG" id="salm:D0Y50_11770"/>
<evidence type="ECO:0000313" key="6">
    <source>
        <dbReference type="Proteomes" id="UP000262073"/>
    </source>
</evidence>
<evidence type="ECO:0000256" key="2">
    <source>
        <dbReference type="ARBA" id="ARBA00022729"/>
    </source>
</evidence>
<proteinExistence type="inferred from homology"/>
<keyword evidence="2 4" id="KW-0732">Signal</keyword>
<evidence type="ECO:0000256" key="3">
    <source>
        <dbReference type="SAM" id="MobiDB-lite"/>
    </source>
</evidence>
<dbReference type="InterPro" id="IPR007428">
    <property type="entry name" value="MlaA"/>
</dbReference>
<dbReference type="PANTHER" id="PTHR30035:SF3">
    <property type="entry name" value="INTERMEMBRANE PHOSPHOLIPID TRANSPORT SYSTEM LIPOPROTEIN MLAA"/>
    <property type="match status" value="1"/>
</dbReference>
<dbReference type="GO" id="GO:0016020">
    <property type="term" value="C:membrane"/>
    <property type="evidence" value="ECO:0007669"/>
    <property type="project" value="InterPro"/>
</dbReference>
<feature type="region of interest" description="Disordered" evidence="3">
    <location>
        <begin position="26"/>
        <end position="53"/>
    </location>
</feature>
<dbReference type="GO" id="GO:0120010">
    <property type="term" value="P:intermembrane phospholipid transfer"/>
    <property type="evidence" value="ECO:0007669"/>
    <property type="project" value="TreeGrafter"/>
</dbReference>
<feature type="chain" id="PRO_5016699617" evidence="4">
    <location>
        <begin position="30"/>
        <end position="304"/>
    </location>
</feature>
<feature type="signal peptide" evidence="4">
    <location>
        <begin position="1"/>
        <end position="29"/>
    </location>
</feature>
<evidence type="ECO:0000313" key="5">
    <source>
        <dbReference type="EMBL" id="AXR06970.1"/>
    </source>
</evidence>
<sequence>MFVVKSVSHLLTLVLTLFVLGGCSSTTQAPPSTDTSTRQSTPANPDNPEPNDAVEQLNSGKKVKVETSQGTIEVEPTVVAITDAQAPAGQSSSQVYYNDPWEDFNRSMFTFNHYLYSYVLIPASDGYHYLVPATVRDKIGNAFDNIREPLNLLNNLATGEFDEAGANLSRFLINSTVGLFGLFDPASHWFDIAPHKQTIADTLFHYEVGAGPYLVLPVLGPSDSRGAFSTVSEGFIHPVNQLIDTPQSYQIRAFDGFDDFSDQSETYQSLYNKANDPYLYFRNQYIQGQRRDEYFYYKEQQNEE</sequence>
<evidence type="ECO:0000256" key="1">
    <source>
        <dbReference type="ARBA" id="ARBA00010634"/>
    </source>
</evidence>
<organism evidence="5 6">
    <name type="scientific">Salinimonas sediminis</name>
    <dbReference type="NCBI Taxonomy" id="2303538"/>
    <lineage>
        <taxon>Bacteria</taxon>
        <taxon>Pseudomonadati</taxon>
        <taxon>Pseudomonadota</taxon>
        <taxon>Gammaproteobacteria</taxon>
        <taxon>Alteromonadales</taxon>
        <taxon>Alteromonadaceae</taxon>
        <taxon>Alteromonas/Salinimonas group</taxon>
        <taxon>Salinimonas</taxon>
    </lineage>
</organism>